<dbReference type="Proteomes" id="UP000065151">
    <property type="component" value="Chromosome"/>
</dbReference>
<dbReference type="EMBL" id="CP013747">
    <property type="protein sequence ID" value="ALV41595.1"/>
    <property type="molecule type" value="Genomic_DNA"/>
</dbReference>
<dbReference type="RefSeq" id="WP_058930728.1">
    <property type="nucleotide sequence ID" value="NZ_CP013747.1"/>
</dbReference>
<reference evidence="2 3" key="1">
    <citation type="submission" date="2015-12" db="EMBL/GenBank/DDBJ databases">
        <authorList>
            <person name="Shamseldin A."/>
            <person name="Moawad H."/>
            <person name="Abd El-Rahim W.M."/>
            <person name="Sadowsky M.J."/>
        </authorList>
    </citation>
    <scope>NUCLEOTIDE SEQUENCE [LARGE SCALE GENOMIC DNA]</scope>
    <source>
        <strain evidence="2 3">Ar51</strain>
    </source>
</reference>
<evidence type="ECO:0000313" key="2">
    <source>
        <dbReference type="EMBL" id="ALV41595.1"/>
    </source>
</evidence>
<name>A0A0U3QJ84_9MICC</name>
<dbReference type="KEGG" id="psul:AU252_10900"/>
<keyword evidence="1" id="KW-0472">Membrane</keyword>
<keyword evidence="1" id="KW-0812">Transmembrane</keyword>
<gene>
    <name evidence="2" type="ORF">AU252_10900</name>
</gene>
<evidence type="ECO:0000313" key="3">
    <source>
        <dbReference type="Proteomes" id="UP000065151"/>
    </source>
</evidence>
<proteinExistence type="predicted"/>
<accession>A0A0U3QJ84</accession>
<protein>
    <submittedName>
        <fullName evidence="2">Uncharacterized protein</fullName>
    </submittedName>
</protein>
<organism evidence="2">
    <name type="scientific">Pseudarthrobacter sulfonivorans</name>
    <dbReference type="NCBI Taxonomy" id="121292"/>
    <lineage>
        <taxon>Bacteria</taxon>
        <taxon>Bacillati</taxon>
        <taxon>Actinomycetota</taxon>
        <taxon>Actinomycetes</taxon>
        <taxon>Micrococcales</taxon>
        <taxon>Micrococcaceae</taxon>
        <taxon>Pseudarthrobacter</taxon>
    </lineage>
</organism>
<feature type="transmembrane region" description="Helical" evidence="1">
    <location>
        <begin position="71"/>
        <end position="98"/>
    </location>
</feature>
<keyword evidence="1" id="KW-1133">Transmembrane helix</keyword>
<sequence length="115" mass="12268">MLTLQRRQLVGHDILLARHGNHICSMRVDRGNGRVIALLDDGSVDSAPNLIAPGLLLPETLESVLRGDWKFFAALSGIALVLGGLMFATLPALAGAMAGNPEMVEMMTAYSAYGY</sequence>
<evidence type="ECO:0000256" key="1">
    <source>
        <dbReference type="SAM" id="Phobius"/>
    </source>
</evidence>
<dbReference type="AlphaFoldDB" id="A0A0U3QJ84"/>